<dbReference type="STRING" id="573321.SAMN04488505_102968"/>
<dbReference type="EMBL" id="FOBB01000002">
    <property type="protein sequence ID" value="SEL73161.1"/>
    <property type="molecule type" value="Genomic_DNA"/>
</dbReference>
<dbReference type="Proteomes" id="UP000198984">
    <property type="component" value="Unassembled WGS sequence"/>
</dbReference>
<protein>
    <submittedName>
        <fullName evidence="2">AsmA family protein</fullName>
    </submittedName>
</protein>
<dbReference type="AlphaFoldDB" id="A0A1H7SKG7"/>
<name>A0A1H7SKG7_9BACT</name>
<evidence type="ECO:0000259" key="1">
    <source>
        <dbReference type="Pfam" id="PF05170"/>
    </source>
</evidence>
<evidence type="ECO:0000313" key="3">
    <source>
        <dbReference type="Proteomes" id="UP000198984"/>
    </source>
</evidence>
<reference evidence="2 3" key="1">
    <citation type="submission" date="2016-10" db="EMBL/GenBank/DDBJ databases">
        <authorList>
            <person name="de Groot N.N."/>
        </authorList>
    </citation>
    <scope>NUCLEOTIDE SEQUENCE [LARGE SCALE GENOMIC DNA]</scope>
    <source>
        <strain evidence="2 3">DSM 21039</strain>
    </source>
</reference>
<dbReference type="GO" id="GO:0005886">
    <property type="term" value="C:plasma membrane"/>
    <property type="evidence" value="ECO:0007669"/>
    <property type="project" value="TreeGrafter"/>
</dbReference>
<dbReference type="PANTHER" id="PTHR30441:SF8">
    <property type="entry name" value="DUF748 DOMAIN-CONTAINING PROTEIN"/>
    <property type="match status" value="1"/>
</dbReference>
<proteinExistence type="predicted"/>
<accession>A0A1H7SKG7</accession>
<dbReference type="PANTHER" id="PTHR30441">
    <property type="entry name" value="DUF748 DOMAIN-CONTAINING PROTEIN"/>
    <property type="match status" value="1"/>
</dbReference>
<dbReference type="InterPro" id="IPR052894">
    <property type="entry name" value="AsmA-related"/>
</dbReference>
<sequence length="813" mass="91513">MPKWLRICLKAGAVLLGLVILLWLALAFYIQQHRKALLEQIIEKANQRLNGKLTIGDISPSLLRSFPHVSLALKDVELRDSLFAQHKHPLLSVQRIFVKVNTFTLLRNHLDVREITLEDGAFYSFTNPEGYTNASVFKRRDKAAGESKSGTEREADIASMELRNMQFVIDNKQKNKLFSIQIRSLKGSADAEDGNWRLHLRTSMLVNSFAFNLDRGSFLKNKTLETTLELNFNRPNRVLSIPAQRIEIDNHPFNIGATFNFKTQQFIVNITTENVLFRSAAAMLSDNISTKLANYDIQKPMNVEAHLSGYLNRPGTPRVLVKWNTANNTLVTRAGEWTDCSFSGNFNNERHPGMGYTDENSAISFYQFKAKWWGLPFSSDTVDIVNLTQPVLSGRFKSNFNLQELNDITGETFQFTQGTASADVFYKGGIGDKDTVSPQMEGAVKVQNGAMEYLPRNLQIGNCSATIAFNGQDVYVMNVHMQTAKSELAMEGSIRNLLRLYFEAPEKILMDWNITSPKVDLNEFKFFLSPRKRATAAKTKAQSTAAMQRKASRIAKQLNVMLELCNMNMRLQLGQLNYQRFNAQKVVADLSLTQSDILLRQISLSHAGGSLQLNGSIHQQGNNNRFKLNGAINNVHIDQLWYAFDNFGMESLTSRNLKGNLSAKVNITGNLYDNGKITPRSIYGTVGFDLRQGALVNFEPLEGIASAVFFNRNLSDIRFENLSNTLQLQGNKIIIPPMQINSTALYMDITGVYGIPTGTDIYLDVPLRNPKKEEDLSKEEKKARRKKGIVIHLHATDENKGGKVKIKMGKKPD</sequence>
<dbReference type="InterPro" id="IPR007844">
    <property type="entry name" value="AsmA"/>
</dbReference>
<dbReference type="GO" id="GO:0090313">
    <property type="term" value="P:regulation of protein targeting to membrane"/>
    <property type="evidence" value="ECO:0007669"/>
    <property type="project" value="TreeGrafter"/>
</dbReference>
<keyword evidence="3" id="KW-1185">Reference proteome</keyword>
<dbReference type="OrthoDB" id="1489065at2"/>
<evidence type="ECO:0000313" key="2">
    <source>
        <dbReference type="EMBL" id="SEL73161.1"/>
    </source>
</evidence>
<gene>
    <name evidence="2" type="ORF">SAMN04488505_102968</name>
</gene>
<feature type="domain" description="AsmA" evidence="1">
    <location>
        <begin position="11"/>
        <end position="176"/>
    </location>
</feature>
<dbReference type="RefSeq" id="WP_089911177.1">
    <property type="nucleotide sequence ID" value="NZ_FOBB01000002.1"/>
</dbReference>
<dbReference type="Pfam" id="PF05170">
    <property type="entry name" value="AsmA"/>
    <property type="match status" value="1"/>
</dbReference>
<organism evidence="2 3">
    <name type="scientific">Chitinophaga rupis</name>
    <dbReference type="NCBI Taxonomy" id="573321"/>
    <lineage>
        <taxon>Bacteria</taxon>
        <taxon>Pseudomonadati</taxon>
        <taxon>Bacteroidota</taxon>
        <taxon>Chitinophagia</taxon>
        <taxon>Chitinophagales</taxon>
        <taxon>Chitinophagaceae</taxon>
        <taxon>Chitinophaga</taxon>
    </lineage>
</organism>